<evidence type="ECO:0000256" key="1">
    <source>
        <dbReference type="ARBA" id="ARBA00002803"/>
    </source>
</evidence>
<reference evidence="11 12" key="1">
    <citation type="submission" date="2019-01" db="EMBL/GenBank/DDBJ databases">
        <title>Nuclear Genome Assembly of the Microalgal Biofuel strain Nannochloropsis salina CCMP1776.</title>
        <authorList>
            <person name="Hovde B."/>
        </authorList>
    </citation>
    <scope>NUCLEOTIDE SEQUENCE [LARGE SCALE GENOMIC DNA]</scope>
    <source>
        <strain evidence="11 12">CCMP1776</strain>
    </source>
</reference>
<dbReference type="EC" id="2.5.1.9" evidence="3"/>
<keyword evidence="7" id="KW-0677">Repeat</keyword>
<feature type="domain" description="Lumazine-binding" evidence="10">
    <location>
        <begin position="240"/>
        <end position="338"/>
    </location>
</feature>
<dbReference type="GO" id="GO:0009231">
    <property type="term" value="P:riboflavin biosynthetic process"/>
    <property type="evidence" value="ECO:0007669"/>
    <property type="project" value="UniProtKB-KW"/>
</dbReference>
<dbReference type="NCBIfam" id="TIGR00187">
    <property type="entry name" value="ribE"/>
    <property type="match status" value="1"/>
</dbReference>
<organism evidence="11 12">
    <name type="scientific">Nannochloropsis salina CCMP1776</name>
    <dbReference type="NCBI Taxonomy" id="1027361"/>
    <lineage>
        <taxon>Eukaryota</taxon>
        <taxon>Sar</taxon>
        <taxon>Stramenopiles</taxon>
        <taxon>Ochrophyta</taxon>
        <taxon>Eustigmatophyceae</taxon>
        <taxon>Eustigmatales</taxon>
        <taxon>Monodopsidaceae</taxon>
        <taxon>Microchloropsis</taxon>
        <taxon>Microchloropsis salina</taxon>
    </lineage>
</organism>
<evidence type="ECO:0000313" key="12">
    <source>
        <dbReference type="Proteomes" id="UP000355283"/>
    </source>
</evidence>
<protein>
    <recommendedName>
        <fullName evidence="4">Riboflavin synthase</fullName>
        <ecNumber evidence="3">2.5.1.9</ecNumber>
    </recommendedName>
</protein>
<dbReference type="PANTHER" id="PTHR21098:SF0">
    <property type="entry name" value="RIBOFLAVIN SYNTHASE"/>
    <property type="match status" value="1"/>
</dbReference>
<gene>
    <name evidence="11" type="ORF">NSK_006011</name>
</gene>
<name>A0A4D9CYX1_9STRA</name>
<sequence>MHGQCARALAAVSDVSDSARGNGTKSERRFLGAARGQDHFIPYHKMRIFELSTLTLSSPTATSWRRRALHLPPHLPISLLVLILLGLFTTHAFRSPSHVAGRTISSINRAGSLLAPISSVASAGRRRGKALALFSGIVEQMGRVRKVEMDKDMVMWSGETGKGMELTITDAARVLADAYEGCSIAVNGVCLTVVTYTGDTFTVGCAPETIRCTNLGGLVAGERVNLERSLPADGRNSGHMVQGHVDETGEILERWQEGDSLWVKVRASPAILPYIVEKGYIAVDGTSLTVCQVDRNEGWFTFMLIAYTQKHIIVPHKAVGDRVNLEVDVLAKYVERSMGATIESLRANIEALQERVAVLEGRGDQG</sequence>
<dbReference type="SUPFAM" id="SSF63380">
    <property type="entry name" value="Riboflavin synthase domain-like"/>
    <property type="match status" value="2"/>
</dbReference>
<dbReference type="AlphaFoldDB" id="A0A4D9CYX1"/>
<keyword evidence="6" id="KW-0808">Transferase</keyword>
<dbReference type="Pfam" id="PF00677">
    <property type="entry name" value="Lum_binding"/>
    <property type="match status" value="2"/>
</dbReference>
<comment type="pathway">
    <text evidence="2">Cofactor biosynthesis; riboflavin biosynthesis; riboflavin from 2-hydroxy-3-oxobutyl phosphate and 5-amino-6-(D-ribitylamino)uracil: step 2/2.</text>
</comment>
<dbReference type="Proteomes" id="UP000355283">
    <property type="component" value="Unassembled WGS sequence"/>
</dbReference>
<keyword evidence="9" id="KW-1133">Transmembrane helix</keyword>
<evidence type="ECO:0000256" key="8">
    <source>
        <dbReference type="SAM" id="Coils"/>
    </source>
</evidence>
<feature type="coiled-coil region" evidence="8">
    <location>
        <begin position="335"/>
        <end position="362"/>
    </location>
</feature>
<keyword evidence="9" id="KW-0812">Transmembrane</keyword>
<dbReference type="OrthoDB" id="10258924at2759"/>
<dbReference type="InterPro" id="IPR017938">
    <property type="entry name" value="Riboflavin_synthase-like_b-brl"/>
</dbReference>
<dbReference type="InterPro" id="IPR001783">
    <property type="entry name" value="Lumazine-bd"/>
</dbReference>
<evidence type="ECO:0000256" key="3">
    <source>
        <dbReference type="ARBA" id="ARBA00012827"/>
    </source>
</evidence>
<dbReference type="CDD" id="cd00402">
    <property type="entry name" value="Riboflavin_synthase_like"/>
    <property type="match status" value="1"/>
</dbReference>
<comment type="function">
    <text evidence="1">Catalyzes the dismutation of two molecules of 6,7-dimethyl-8-ribityllumazine, resulting in the formation of riboflavin and 5-amino-6-(D-ribitylamino)uracil.</text>
</comment>
<evidence type="ECO:0000256" key="6">
    <source>
        <dbReference type="ARBA" id="ARBA00022679"/>
    </source>
</evidence>
<dbReference type="EMBL" id="SDOX01000096">
    <property type="protein sequence ID" value="TFJ82585.1"/>
    <property type="molecule type" value="Genomic_DNA"/>
</dbReference>
<accession>A0A4D9CYX1</accession>
<keyword evidence="8" id="KW-0175">Coiled coil</keyword>
<dbReference type="GO" id="GO:0004746">
    <property type="term" value="F:riboflavin synthase activity"/>
    <property type="evidence" value="ECO:0007669"/>
    <property type="project" value="UniProtKB-EC"/>
</dbReference>
<proteinExistence type="predicted"/>
<comment type="caution">
    <text evidence="11">The sequence shown here is derived from an EMBL/GenBank/DDBJ whole genome shotgun (WGS) entry which is preliminary data.</text>
</comment>
<evidence type="ECO:0000256" key="4">
    <source>
        <dbReference type="ARBA" id="ARBA00013950"/>
    </source>
</evidence>
<feature type="domain" description="Lumazine-binding" evidence="10">
    <location>
        <begin position="133"/>
        <end position="239"/>
    </location>
</feature>
<dbReference type="FunFam" id="2.40.30.20:FF:000004">
    <property type="entry name" value="Riboflavin synthase, alpha subunit"/>
    <property type="match status" value="1"/>
</dbReference>
<dbReference type="PANTHER" id="PTHR21098">
    <property type="entry name" value="RIBOFLAVIN SYNTHASE ALPHA CHAIN"/>
    <property type="match status" value="1"/>
</dbReference>
<evidence type="ECO:0000259" key="10">
    <source>
        <dbReference type="PROSITE" id="PS51177"/>
    </source>
</evidence>
<keyword evidence="9" id="KW-0472">Membrane</keyword>
<feature type="transmembrane region" description="Helical" evidence="9">
    <location>
        <begin position="75"/>
        <end position="93"/>
    </location>
</feature>
<evidence type="ECO:0000313" key="11">
    <source>
        <dbReference type="EMBL" id="TFJ82585.1"/>
    </source>
</evidence>
<evidence type="ECO:0000256" key="9">
    <source>
        <dbReference type="SAM" id="Phobius"/>
    </source>
</evidence>
<dbReference type="InterPro" id="IPR026017">
    <property type="entry name" value="Lumazine-bd_dom"/>
</dbReference>
<evidence type="ECO:0000256" key="5">
    <source>
        <dbReference type="ARBA" id="ARBA00022619"/>
    </source>
</evidence>
<evidence type="ECO:0000256" key="2">
    <source>
        <dbReference type="ARBA" id="ARBA00004887"/>
    </source>
</evidence>
<dbReference type="NCBIfam" id="NF006767">
    <property type="entry name" value="PRK09289.1"/>
    <property type="match status" value="1"/>
</dbReference>
<dbReference type="InterPro" id="IPR023366">
    <property type="entry name" value="ATP_synth_asu-like_sf"/>
</dbReference>
<keyword evidence="12" id="KW-1185">Reference proteome</keyword>
<dbReference type="PROSITE" id="PS51177">
    <property type="entry name" value="LUMAZINE_BIND"/>
    <property type="match status" value="2"/>
</dbReference>
<keyword evidence="5" id="KW-0686">Riboflavin biosynthesis</keyword>
<dbReference type="Gene3D" id="2.40.30.20">
    <property type="match status" value="2"/>
</dbReference>
<evidence type="ECO:0000256" key="7">
    <source>
        <dbReference type="ARBA" id="ARBA00022737"/>
    </source>
</evidence>